<dbReference type="SUPFAM" id="SSF52096">
    <property type="entry name" value="ClpP/crotonase"/>
    <property type="match status" value="1"/>
</dbReference>
<feature type="domain" description="Tail specific protease" evidence="2">
    <location>
        <begin position="253"/>
        <end position="420"/>
    </location>
</feature>
<keyword evidence="4" id="KW-1185">Reference proteome</keyword>
<dbReference type="GO" id="GO:0007165">
    <property type="term" value="P:signal transduction"/>
    <property type="evidence" value="ECO:0007669"/>
    <property type="project" value="TreeGrafter"/>
</dbReference>
<dbReference type="PANTHER" id="PTHR32060">
    <property type="entry name" value="TAIL-SPECIFIC PROTEASE"/>
    <property type="match status" value="1"/>
</dbReference>
<protein>
    <submittedName>
        <fullName evidence="3">S41 family peptidase</fullName>
    </submittedName>
</protein>
<evidence type="ECO:0000313" key="4">
    <source>
        <dbReference type="Proteomes" id="UP001139971"/>
    </source>
</evidence>
<evidence type="ECO:0000313" key="3">
    <source>
        <dbReference type="EMBL" id="MDC8015665.1"/>
    </source>
</evidence>
<name>A0A9X3YQL0_9GAMM</name>
<dbReference type="InterPro" id="IPR029045">
    <property type="entry name" value="ClpP/crotonase-like_dom_sf"/>
</dbReference>
<dbReference type="AlphaFoldDB" id="A0A9X3YQL0"/>
<keyword evidence="1" id="KW-0732">Signal</keyword>
<dbReference type="GO" id="GO:0008236">
    <property type="term" value="F:serine-type peptidase activity"/>
    <property type="evidence" value="ECO:0007669"/>
    <property type="project" value="InterPro"/>
</dbReference>
<dbReference type="PANTHER" id="PTHR32060:SF30">
    <property type="entry name" value="CARBOXY-TERMINAL PROCESSING PROTEASE CTPA"/>
    <property type="match status" value="1"/>
</dbReference>
<evidence type="ECO:0000259" key="2">
    <source>
        <dbReference type="Pfam" id="PF03572"/>
    </source>
</evidence>
<dbReference type="GO" id="GO:0004175">
    <property type="term" value="F:endopeptidase activity"/>
    <property type="evidence" value="ECO:0007669"/>
    <property type="project" value="TreeGrafter"/>
</dbReference>
<dbReference type="Pfam" id="PF03572">
    <property type="entry name" value="Peptidase_S41"/>
    <property type="match status" value="1"/>
</dbReference>
<dbReference type="Gene3D" id="3.90.226.10">
    <property type="entry name" value="2-enoyl-CoA Hydratase, Chain A, domain 1"/>
    <property type="match status" value="1"/>
</dbReference>
<dbReference type="GO" id="GO:0030288">
    <property type="term" value="C:outer membrane-bounded periplasmic space"/>
    <property type="evidence" value="ECO:0007669"/>
    <property type="project" value="TreeGrafter"/>
</dbReference>
<dbReference type="GO" id="GO:0006508">
    <property type="term" value="P:proteolysis"/>
    <property type="evidence" value="ECO:0007669"/>
    <property type="project" value="InterPro"/>
</dbReference>
<proteinExistence type="predicted"/>
<feature type="signal peptide" evidence="1">
    <location>
        <begin position="1"/>
        <end position="20"/>
    </location>
</feature>
<gene>
    <name evidence="3" type="ORF">OD750_024325</name>
</gene>
<dbReference type="InterPro" id="IPR005151">
    <property type="entry name" value="Tail-specific_protease"/>
</dbReference>
<dbReference type="RefSeq" id="WP_263541216.1">
    <property type="nucleotide sequence ID" value="NZ_JAOVZO020000020.1"/>
</dbReference>
<organism evidence="3 4">
    <name type="scientific">Tahibacter soli</name>
    <dbReference type="NCBI Taxonomy" id="2983605"/>
    <lineage>
        <taxon>Bacteria</taxon>
        <taxon>Pseudomonadati</taxon>
        <taxon>Pseudomonadota</taxon>
        <taxon>Gammaproteobacteria</taxon>
        <taxon>Lysobacterales</taxon>
        <taxon>Rhodanobacteraceae</taxon>
        <taxon>Tahibacter</taxon>
    </lineage>
</organism>
<dbReference type="PROSITE" id="PS51257">
    <property type="entry name" value="PROKAR_LIPOPROTEIN"/>
    <property type="match status" value="1"/>
</dbReference>
<dbReference type="Proteomes" id="UP001139971">
    <property type="component" value="Unassembled WGS sequence"/>
</dbReference>
<feature type="chain" id="PRO_5040933767" evidence="1">
    <location>
        <begin position="21"/>
        <end position="493"/>
    </location>
</feature>
<dbReference type="EMBL" id="JAOVZO020000020">
    <property type="protein sequence ID" value="MDC8015665.1"/>
    <property type="molecule type" value="Genomic_DNA"/>
</dbReference>
<accession>A0A9X3YQL0</accession>
<comment type="caution">
    <text evidence="3">The sequence shown here is derived from an EMBL/GenBank/DDBJ whole genome shotgun (WGS) entry which is preliminary data.</text>
</comment>
<reference evidence="3" key="1">
    <citation type="submission" date="2023-02" db="EMBL/GenBank/DDBJ databases">
        <title>Tahibacter soli sp. nov. isolated from soil.</title>
        <authorList>
            <person name="Baek J.H."/>
            <person name="Lee J.K."/>
            <person name="Choi D.G."/>
            <person name="Jeon C.O."/>
        </authorList>
    </citation>
    <scope>NUCLEOTIDE SEQUENCE</scope>
    <source>
        <strain evidence="3">BL</strain>
    </source>
</reference>
<sequence>MFLRTLFCLILLFIACPVPAAPPPFEPAALQADAALLQRIYETLHPGLYRYNTPDEMAARFATLRRDLDKPQSLASAYLAFSRFAATVRCGHTYANFYNQSDAVRQALLDAPPRVPFYFRWIDGRMIVTRDFSREAALPPGTEVLAIGGVPAKKILARLMPLARADGHNDAKRIAYLGVQGDDEYEAFDIFLPLVYPKFAQATTYALRVRDASGERRVTVTALTYAQRLAAHKALAPAEGAQPWTLRIGDDGIAVLRMPTWALYESTWDWRAWLRDTFAELVRRDVRALVVDVRGNEGGLDVGQVLIAHLVERELALPGYLHRVRYRRVADEFLPYLSTWDKSFKDWGERVQPVEGGWYQFADNDRNAGNRTIAPIAPRYAGRVFALVGATNSSATFEFADSVKRSGLARLVGQTTGGNRRGINGSGFFFVRLPNTGIELDLPLVGQFPLTPQPDAGIEPDIATQPTPADIASGRDVEMDAVRKALDAASAPR</sequence>
<evidence type="ECO:0000256" key="1">
    <source>
        <dbReference type="SAM" id="SignalP"/>
    </source>
</evidence>